<feature type="non-terminal residue" evidence="2">
    <location>
        <position position="59"/>
    </location>
</feature>
<accession>A0A821YMZ1</accession>
<dbReference type="EMBL" id="CAJOBS010018850">
    <property type="protein sequence ID" value="CAF4965158.1"/>
    <property type="molecule type" value="Genomic_DNA"/>
</dbReference>
<dbReference type="AlphaFoldDB" id="A0A821YMZ1"/>
<dbReference type="Proteomes" id="UP000663838">
    <property type="component" value="Unassembled WGS sequence"/>
</dbReference>
<feature type="chain" id="PRO_5032657905" evidence="1">
    <location>
        <begin position="25"/>
        <end position="59"/>
    </location>
</feature>
<keyword evidence="1" id="KW-0732">Signal</keyword>
<organism evidence="2 3">
    <name type="scientific">Rotaria socialis</name>
    <dbReference type="NCBI Taxonomy" id="392032"/>
    <lineage>
        <taxon>Eukaryota</taxon>
        <taxon>Metazoa</taxon>
        <taxon>Spiralia</taxon>
        <taxon>Gnathifera</taxon>
        <taxon>Rotifera</taxon>
        <taxon>Eurotatoria</taxon>
        <taxon>Bdelloidea</taxon>
        <taxon>Philodinida</taxon>
        <taxon>Philodinidae</taxon>
        <taxon>Rotaria</taxon>
    </lineage>
</organism>
<gene>
    <name evidence="2" type="ORF">TOA249_LOCUS34374</name>
</gene>
<sequence>MMMTTKVNALVIILTRVLIINTGADPMLTKLADLQGQSLAPSTVYTKFQPRVSQENIFK</sequence>
<protein>
    <submittedName>
        <fullName evidence="2">Uncharacterized protein</fullName>
    </submittedName>
</protein>
<evidence type="ECO:0000256" key="1">
    <source>
        <dbReference type="SAM" id="SignalP"/>
    </source>
</evidence>
<evidence type="ECO:0000313" key="2">
    <source>
        <dbReference type="EMBL" id="CAF4965158.1"/>
    </source>
</evidence>
<reference evidence="2" key="1">
    <citation type="submission" date="2021-02" db="EMBL/GenBank/DDBJ databases">
        <authorList>
            <person name="Nowell W R."/>
        </authorList>
    </citation>
    <scope>NUCLEOTIDE SEQUENCE</scope>
</reference>
<evidence type="ECO:0000313" key="3">
    <source>
        <dbReference type="Proteomes" id="UP000663838"/>
    </source>
</evidence>
<name>A0A821YMZ1_9BILA</name>
<feature type="signal peptide" evidence="1">
    <location>
        <begin position="1"/>
        <end position="24"/>
    </location>
</feature>
<proteinExistence type="predicted"/>
<comment type="caution">
    <text evidence="2">The sequence shown here is derived from an EMBL/GenBank/DDBJ whole genome shotgun (WGS) entry which is preliminary data.</text>
</comment>